<sequence>MAGTKPCCGFSAAYAINALPASTGMADEVAYQAREAKAKLPMAKSRPPSEVTIAPTRAGTRPRPRTRDRTVIENSSPTTANAMPSASIPAQAASRTGAISS</sequence>
<evidence type="ECO:0000313" key="2">
    <source>
        <dbReference type="EMBL" id="BAK36567.1"/>
    </source>
</evidence>
<feature type="region of interest" description="Disordered" evidence="1">
    <location>
        <begin position="39"/>
        <end position="101"/>
    </location>
</feature>
<dbReference type="EMBL" id="AP012204">
    <property type="protein sequence ID" value="BAK36567.1"/>
    <property type="molecule type" value="Genomic_DNA"/>
</dbReference>
<evidence type="ECO:0000256" key="1">
    <source>
        <dbReference type="SAM" id="MobiDB-lite"/>
    </source>
</evidence>
<dbReference type="HOGENOM" id="CLU_2288302_0_0_11"/>
<accession>F5XNB7</accession>
<dbReference type="AlphaFoldDB" id="F5XNB7"/>
<keyword evidence="3" id="KW-1185">Reference proteome</keyword>
<feature type="compositionally biased region" description="Polar residues" evidence="1">
    <location>
        <begin position="72"/>
        <end position="84"/>
    </location>
</feature>
<proteinExistence type="predicted"/>
<organism evidence="2 3">
    <name type="scientific">Microlunatus phosphovorus (strain ATCC 700054 / DSM 10555 / JCM 9379 / NBRC 101784 / NCIMB 13414 / VKM Ac-1990 / NM-1)</name>
    <dbReference type="NCBI Taxonomy" id="1032480"/>
    <lineage>
        <taxon>Bacteria</taxon>
        <taxon>Bacillati</taxon>
        <taxon>Actinomycetota</taxon>
        <taxon>Actinomycetes</taxon>
        <taxon>Propionibacteriales</taxon>
        <taxon>Propionibacteriaceae</taxon>
        <taxon>Microlunatus</taxon>
    </lineage>
</organism>
<dbReference type="Proteomes" id="UP000007947">
    <property type="component" value="Chromosome"/>
</dbReference>
<evidence type="ECO:0000313" key="3">
    <source>
        <dbReference type="Proteomes" id="UP000007947"/>
    </source>
</evidence>
<name>F5XNB7_MICPN</name>
<gene>
    <name evidence="2" type="ordered locus">MLP_35530</name>
</gene>
<protein>
    <submittedName>
        <fullName evidence="2">Uncharacterized protein</fullName>
    </submittedName>
</protein>
<reference evidence="2 3" key="1">
    <citation type="submission" date="2011-05" db="EMBL/GenBank/DDBJ databases">
        <title>Whole genome sequence of Microlunatus phosphovorus NM-1.</title>
        <authorList>
            <person name="Hosoyama A."/>
            <person name="Sasaki K."/>
            <person name="Harada T."/>
            <person name="Igarashi R."/>
            <person name="Kawakoshi A."/>
            <person name="Sasagawa M."/>
            <person name="Fukada J."/>
            <person name="Nakamura S."/>
            <person name="Katano Y."/>
            <person name="Hanada S."/>
            <person name="Kamagata Y."/>
            <person name="Nakamura N."/>
            <person name="Yamazaki S."/>
            <person name="Fujita N."/>
        </authorList>
    </citation>
    <scope>NUCLEOTIDE SEQUENCE [LARGE SCALE GENOMIC DNA]</scope>
    <source>
        <strain evidence="3">ATCC 700054 / DSM 10555 / JCM 9379 / NBRC 101784 / NCIMB 13414 / VKM Ac-1990 / NM-1</strain>
    </source>
</reference>
<dbReference type="KEGG" id="mph:MLP_35530"/>